<dbReference type="Pfam" id="PF01368">
    <property type="entry name" value="DHH"/>
    <property type="match status" value="1"/>
</dbReference>
<feature type="domain" description="DDH" evidence="1">
    <location>
        <begin position="10"/>
        <end position="143"/>
    </location>
</feature>
<dbReference type="Gene3D" id="3.10.310.30">
    <property type="match status" value="1"/>
</dbReference>
<reference evidence="3" key="1">
    <citation type="submission" date="2020-10" db="EMBL/GenBank/DDBJ databases">
        <authorList>
            <person name="Gilroy R."/>
        </authorList>
    </citation>
    <scope>NUCLEOTIDE SEQUENCE</scope>
    <source>
        <strain evidence="3">1370</strain>
    </source>
</reference>
<evidence type="ECO:0000259" key="2">
    <source>
        <dbReference type="Pfam" id="PF02272"/>
    </source>
</evidence>
<name>A0A9D1NR99_9FIRM</name>
<sequence>MLLGLSGARILTHKSPDGDCIGAGLALCYWLRAKGIPANLLNSDGIPNRYSFIAEGYSPVELPGDSASISVDLADTSLLGDSLEEYAGDIYLSVDHHASNKMFAKNNFVDGSMSAACLIVYEMLSSAGEEIDSLVASCLYTGIATDTGCFRFENTTPEAHTAAAGLMRLGVDYAGINRLMFDVRSKGRLIAEQRVISGMELFGDGRIAVITVTNGMIEELNIDRTELEGLASIPLCVEGARVGITLKQLEGEHEGYKVSIRTIDIDASLIASRFGGGGHIRAAGCQIEKSREEAVRLLVREASALL</sequence>
<accession>A0A9D1NR99</accession>
<dbReference type="Pfam" id="PF02272">
    <property type="entry name" value="DHHA1"/>
    <property type="match status" value="1"/>
</dbReference>
<dbReference type="PANTHER" id="PTHR47618:SF1">
    <property type="entry name" value="BIFUNCTIONAL OLIGORIBONUCLEASE AND PAP PHOSPHATASE NRNA"/>
    <property type="match status" value="1"/>
</dbReference>
<dbReference type="InterPro" id="IPR001667">
    <property type="entry name" value="DDH_dom"/>
</dbReference>
<dbReference type="InterPro" id="IPR051319">
    <property type="entry name" value="Oligoribo/pAp-PDE_c-di-AMP_PDE"/>
</dbReference>
<dbReference type="GO" id="GO:0003676">
    <property type="term" value="F:nucleic acid binding"/>
    <property type="evidence" value="ECO:0007669"/>
    <property type="project" value="InterPro"/>
</dbReference>
<proteinExistence type="predicted"/>
<protein>
    <submittedName>
        <fullName evidence="3">Bifunctional oligoribonuclease/PAP phosphatase NrnA</fullName>
    </submittedName>
</protein>
<dbReference type="PANTHER" id="PTHR47618">
    <property type="entry name" value="BIFUNCTIONAL OLIGORIBONUCLEASE AND PAP PHOSPHATASE NRNA"/>
    <property type="match status" value="1"/>
</dbReference>
<dbReference type="AlphaFoldDB" id="A0A9D1NR99"/>
<gene>
    <name evidence="3" type="ORF">IAD28_03130</name>
</gene>
<feature type="domain" description="DHHA1" evidence="2">
    <location>
        <begin position="219"/>
        <end position="302"/>
    </location>
</feature>
<evidence type="ECO:0000313" key="4">
    <source>
        <dbReference type="Proteomes" id="UP000823960"/>
    </source>
</evidence>
<evidence type="ECO:0000259" key="1">
    <source>
        <dbReference type="Pfam" id="PF01368"/>
    </source>
</evidence>
<reference evidence="3" key="2">
    <citation type="journal article" date="2021" name="PeerJ">
        <title>Extensive microbial diversity within the chicken gut microbiome revealed by metagenomics and culture.</title>
        <authorList>
            <person name="Gilroy R."/>
            <person name="Ravi A."/>
            <person name="Getino M."/>
            <person name="Pursley I."/>
            <person name="Horton D.L."/>
            <person name="Alikhan N.F."/>
            <person name="Baker D."/>
            <person name="Gharbi K."/>
            <person name="Hall N."/>
            <person name="Watson M."/>
            <person name="Adriaenssens E.M."/>
            <person name="Foster-Nyarko E."/>
            <person name="Jarju S."/>
            <person name="Secka A."/>
            <person name="Antonio M."/>
            <person name="Oren A."/>
            <person name="Chaudhuri R.R."/>
            <person name="La Ragione R."/>
            <person name="Hildebrand F."/>
            <person name="Pallen M.J."/>
        </authorList>
    </citation>
    <scope>NUCLEOTIDE SEQUENCE</scope>
    <source>
        <strain evidence="3">1370</strain>
    </source>
</reference>
<comment type="caution">
    <text evidence="3">The sequence shown here is derived from an EMBL/GenBank/DDBJ whole genome shotgun (WGS) entry which is preliminary data.</text>
</comment>
<dbReference type="SUPFAM" id="SSF64182">
    <property type="entry name" value="DHH phosphoesterases"/>
    <property type="match status" value="1"/>
</dbReference>
<dbReference type="InterPro" id="IPR038763">
    <property type="entry name" value="DHH_sf"/>
</dbReference>
<evidence type="ECO:0000313" key="3">
    <source>
        <dbReference type="EMBL" id="HIV10674.1"/>
    </source>
</evidence>
<dbReference type="Gene3D" id="3.90.1640.10">
    <property type="entry name" value="inorganic pyrophosphatase (n-terminal core)"/>
    <property type="match status" value="1"/>
</dbReference>
<dbReference type="InterPro" id="IPR003156">
    <property type="entry name" value="DHHA1_dom"/>
</dbReference>
<organism evidence="3 4">
    <name type="scientific">Candidatus Faeciplasma avium</name>
    <dbReference type="NCBI Taxonomy" id="2840798"/>
    <lineage>
        <taxon>Bacteria</taxon>
        <taxon>Bacillati</taxon>
        <taxon>Bacillota</taxon>
        <taxon>Clostridia</taxon>
        <taxon>Eubacteriales</taxon>
        <taxon>Oscillospiraceae</taxon>
        <taxon>Oscillospiraceae incertae sedis</taxon>
        <taxon>Candidatus Faeciplasma</taxon>
    </lineage>
</organism>
<dbReference type="Proteomes" id="UP000823960">
    <property type="component" value="Unassembled WGS sequence"/>
</dbReference>
<dbReference type="EMBL" id="DVOL01000042">
    <property type="protein sequence ID" value="HIV10674.1"/>
    <property type="molecule type" value="Genomic_DNA"/>
</dbReference>